<keyword evidence="5" id="KW-1185">Reference proteome</keyword>
<dbReference type="PROSITE" id="PS51186">
    <property type="entry name" value="GNAT"/>
    <property type="match status" value="1"/>
</dbReference>
<dbReference type="InterPro" id="IPR050680">
    <property type="entry name" value="YpeA/RimI_acetyltransf"/>
</dbReference>
<evidence type="ECO:0000259" key="3">
    <source>
        <dbReference type="PROSITE" id="PS51186"/>
    </source>
</evidence>
<name>A0AA48KMB5_9RHOB</name>
<evidence type="ECO:0000313" key="4">
    <source>
        <dbReference type="EMBL" id="BDW87015.1"/>
    </source>
</evidence>
<dbReference type="PANTHER" id="PTHR43420">
    <property type="entry name" value="ACETYLTRANSFERASE"/>
    <property type="match status" value="1"/>
</dbReference>
<dbReference type="EMBL" id="AP027266">
    <property type="protein sequence ID" value="BDW87015.1"/>
    <property type="molecule type" value="Genomic_DNA"/>
</dbReference>
<feature type="domain" description="N-acetyltransferase" evidence="3">
    <location>
        <begin position="104"/>
        <end position="242"/>
    </location>
</feature>
<organism evidence="4 5">
    <name type="scientific">Roseicyclus marinus</name>
    <dbReference type="NCBI Taxonomy" id="2161673"/>
    <lineage>
        <taxon>Bacteria</taxon>
        <taxon>Pseudomonadati</taxon>
        <taxon>Pseudomonadota</taxon>
        <taxon>Alphaproteobacteria</taxon>
        <taxon>Rhodobacterales</taxon>
        <taxon>Roseobacteraceae</taxon>
        <taxon>Roseicyclus</taxon>
    </lineage>
</organism>
<dbReference type="RefSeq" id="WP_338273109.1">
    <property type="nucleotide sequence ID" value="NZ_AP027266.1"/>
</dbReference>
<dbReference type="SUPFAM" id="SSF55729">
    <property type="entry name" value="Acyl-CoA N-acyltransferases (Nat)"/>
    <property type="match status" value="1"/>
</dbReference>
<proteinExistence type="predicted"/>
<protein>
    <submittedName>
        <fullName evidence="4">N-acetyltransferase</fullName>
    </submittedName>
</protein>
<dbReference type="GO" id="GO:0016747">
    <property type="term" value="F:acyltransferase activity, transferring groups other than amino-acyl groups"/>
    <property type="evidence" value="ECO:0007669"/>
    <property type="project" value="InterPro"/>
</dbReference>
<dbReference type="KEGG" id="rmai:MACH21_31920"/>
<dbReference type="CDD" id="cd04301">
    <property type="entry name" value="NAT_SF"/>
    <property type="match status" value="1"/>
</dbReference>
<accession>A0AA48KMB5</accession>
<dbReference type="AlphaFoldDB" id="A0AA48KMB5"/>
<dbReference type="Proteomes" id="UP001337723">
    <property type="component" value="Chromosome"/>
</dbReference>
<gene>
    <name evidence="4" type="primary">yobR</name>
    <name evidence="4" type="ORF">MACH21_31920</name>
</gene>
<evidence type="ECO:0000256" key="2">
    <source>
        <dbReference type="ARBA" id="ARBA00023315"/>
    </source>
</evidence>
<dbReference type="InterPro" id="IPR000182">
    <property type="entry name" value="GNAT_dom"/>
</dbReference>
<evidence type="ECO:0000256" key="1">
    <source>
        <dbReference type="ARBA" id="ARBA00022679"/>
    </source>
</evidence>
<dbReference type="InterPro" id="IPR016181">
    <property type="entry name" value="Acyl_CoA_acyltransferase"/>
</dbReference>
<keyword evidence="2" id="KW-0012">Acyltransferase</keyword>
<evidence type="ECO:0000313" key="5">
    <source>
        <dbReference type="Proteomes" id="UP001337723"/>
    </source>
</evidence>
<keyword evidence="1" id="KW-0808">Transferase</keyword>
<dbReference type="Gene3D" id="3.40.630.30">
    <property type="match status" value="1"/>
</dbReference>
<dbReference type="Pfam" id="PF00583">
    <property type="entry name" value="Acetyltransf_1"/>
    <property type="match status" value="1"/>
</dbReference>
<reference evidence="4 5" key="1">
    <citation type="submission" date="2023-01" db="EMBL/GenBank/DDBJ databases">
        <title>Complete genome sequence of Roseicyclus marinus strain Dej080120_10.</title>
        <authorList>
            <person name="Ueki S."/>
            <person name="Maruyama F."/>
        </authorList>
    </citation>
    <scope>NUCLEOTIDE SEQUENCE [LARGE SCALE GENOMIC DNA]</scope>
    <source>
        <strain evidence="4 5">Dej080120_10</strain>
    </source>
</reference>
<sequence length="242" mass="25323">MGGIADLVPVIAATWPPARTQRVGPFTVPSGAGGGQRVSAARLTDPAATDATEAEIDAAIAALADFGQPPLFQVLDHQDALDARLAARGLILRDTTQAMVMPCADLAAAPPPVTCFATWPPLAIQTEIWAKGGIGPARLAVMERVTGPRMSFFGRTNDKPAGTAFVAIHQGCAMLHALEIAPAHRRKGLAATMMRAAADWAQTEGAVTMAILVTGENQPALGLYASLGFHAVGHYHYRSQRS</sequence>